<evidence type="ECO:0000256" key="22">
    <source>
        <dbReference type="RuleBase" id="RU000506"/>
    </source>
</evidence>
<evidence type="ECO:0000256" key="10">
    <source>
        <dbReference type="ARBA" id="ARBA00022695"/>
    </source>
</evidence>
<dbReference type="InterPro" id="IPR036265">
    <property type="entry name" value="HIT-like_sf"/>
</dbReference>
<comment type="pathway">
    <text evidence="3 22">Carbohydrate metabolism; galactose metabolism.</text>
</comment>
<keyword evidence="23" id="KW-0175">Coiled coil</keyword>
<dbReference type="Gene3D" id="3.90.1200.10">
    <property type="match status" value="1"/>
</dbReference>
<evidence type="ECO:0000256" key="24">
    <source>
        <dbReference type="SAM" id="Phobius"/>
    </source>
</evidence>
<evidence type="ECO:0000256" key="2">
    <source>
        <dbReference type="ARBA" id="ARBA00001947"/>
    </source>
</evidence>
<dbReference type="GO" id="GO:0006886">
    <property type="term" value="P:intracellular protein transport"/>
    <property type="evidence" value="ECO:0007669"/>
    <property type="project" value="UniProtKB-UniRule"/>
</dbReference>
<dbReference type="Pfam" id="PF01087">
    <property type="entry name" value="GalP_UDP_transf"/>
    <property type="match status" value="1"/>
</dbReference>
<dbReference type="InterPro" id="IPR000547">
    <property type="entry name" value="Clathrin_H-chain/VPS_repeat"/>
</dbReference>
<keyword evidence="15" id="KW-0408">Iron</keyword>
<evidence type="ECO:0000256" key="7">
    <source>
        <dbReference type="ARBA" id="ARBA00022617"/>
    </source>
</evidence>
<dbReference type="InterPro" id="IPR016477">
    <property type="entry name" value="Fructo-/Ketosamine-3-kinase"/>
</dbReference>
<evidence type="ECO:0000256" key="3">
    <source>
        <dbReference type="ARBA" id="ARBA00004947"/>
    </source>
</evidence>
<dbReference type="InterPro" id="IPR007810">
    <property type="entry name" value="Pep3/Vps18_beta-prop"/>
</dbReference>
<evidence type="ECO:0000313" key="26">
    <source>
        <dbReference type="EMBL" id="OZJ06836.1"/>
    </source>
</evidence>
<evidence type="ECO:0000256" key="21">
    <source>
        <dbReference type="PROSITE-ProRule" id="PRU01006"/>
    </source>
</evidence>
<dbReference type="EC" id="2.7.7.12" evidence="22"/>
<sequence length="1810" mass="204918">MSLFDAFNDSEAAGTLSGGDGFITTSPVDGTSYQPVMLEAGYVSAGFSQEETPIFSLDPVQFQFPARLAALAVSNEILIMALHNFHILRINLQQAHEVEDIEIPHKSSDGLIHKIFFDPTGRHLIMTTDKGENYYLYQKWTRTKQLGKLKGLVIESVAWNKTALNTSTSTKEILLGTRNGLIYETCLEASEDYLRNQERYLRQVYSVNDPSMSIFGLHFEQWPTNAKKYFVIAATATRIYQFVGNVNMSSADDRAVFDSLFNRYEQNPGFQEFPGDLSYSELSFWGQHRELQGIVQSFAWLIGPGIYTGNLVFGSQNPGDSVISNPNLLPYPATVSENDPEEVISETPISLALTEFHLILLYKDRIRAINTLNDDVVYDEPINIPPGQEVKRIVVDTIKNTFWIYTDLTLHELTITHEDRDVWKIYLSKKQYDTALQYTKDPAQRDKVLTMQANDYFEQGRWSMSAKYYAESAVPFEEVVLKFVEKDERDALKVYLLTRLERLRKSDITQRTIIATWLVEIFLSKLNQSEENILSATSEADLSNFNEQKEEIEDEFRHFLDNYQSCLHKPTTFKLISSHGRTDELLYYATLIGDYDRVIAHWISTQEWDRALEVLGKQTNLDLFYKFSPVLMANKPYETVNSWLRQTNLNPRQLIPSLLKYDASKLPEGVTANQAIRYLSQVVTSFNNTDPAIHNFLLTLYATQSSKDESALLTFLKNEGREMHYNLDYALRLCSQNDRVQSCVYIYSQMGLYEEAVNLALKHGDLELACINADKPDDDEPLRKKLWLNIAKNVIAEKKDIKTAMAFLKRSELLQIADILPFFPDFVVIDDFKDEICAALEDYNVHIDELKADMDEATKSAENIRLDIRELRNRFAVIGAMEKCDICNTSLLTRQFYVFPCQHSFHADCLINRVTQHLNTRQIRRLVDLQEQVSKEIKTTAASTQSRLASAAGTVKDVIFPSTHTVNGDDSAVFVARSEQLKEELDDIVAAECVLCGDAMIKSVDQPFIGDEPDRIVDALVSSGVCASVSKSKRIGGSTAGDTYKADIEGSKEGVKHIFLKVSPSASAYEAFHGEYKSLKGMFDAVPGICPKPLAINPAGTSPSFFATAYVNLGGSASAGDIKFARQLAQLHQKGLSPTHQYGFPCPTFCGETEQDNTWNDDWETFFRERRIRCMVDACLQRWGHDDKVAMYSKRICGTVIPKVIGTVKDAIQPVLIHGDLWGGNWSVDASTDDVVIYDPSSYYAHNEMELGMIRWMGGVGAAFYEEYHAHIPKLEPYYTERQKLYELYHHLNHWLIFGSGYKSGAVRIMKTAFMCYSVDCAEARYNPLTGTWVLCAESFSHGLLYPSKNADSAPDEEHKAETKAKVAYDSGCYLCPRNTRSSGIVNPDYTSVHVFLNDYGCVNMKNGHSRKAYDTADLLKAQFVSGYCYVLCFSPRHDLNMADLPGSAILKIVQAWKEYYLRMLEEPHVQYLQIFENKGALMGCSSPHPHQQLWATDYIPHEVTLELDAQLEYYKKHGSNLLLDYVKLELSSENSRLVDENDTFVVIVPPWATWPFETIIIAKERCSVIVDMTEKQLTDLAMILRRTTMRYDILFDQPTPYSMGVHQRQCCGREDVPAECQQLHIHFYPPLGWNGLGKKYLTGFDLVGMPTRSLMPEDAARSLRQIKLPNYSTASMAAKTLSFQDFADKNTRNELYVAIHDKVYNVTKFLEEHPGGEEVLLDEGGKDATAAFEDVGHSEEARTLLKDFYVADLRVDPAAAAAAKSKQAASKVATKAKGEANSSGSALRAFLPIVFLVGYLYYRFYYVKQ</sequence>
<dbReference type="Gene3D" id="3.30.428.10">
    <property type="entry name" value="HIT-like"/>
    <property type="match status" value="2"/>
</dbReference>
<keyword evidence="8 22" id="KW-0808">Transferase</keyword>
<dbReference type="SUPFAM" id="SSF55856">
    <property type="entry name" value="Cytochrome b5-like heme/steroid binding domain"/>
    <property type="match status" value="1"/>
</dbReference>
<dbReference type="PROSITE" id="PS50255">
    <property type="entry name" value="CYTOCHROME_B5_2"/>
    <property type="match status" value="1"/>
</dbReference>
<evidence type="ECO:0000256" key="12">
    <source>
        <dbReference type="ARBA" id="ARBA00022771"/>
    </source>
</evidence>
<evidence type="ECO:0000313" key="27">
    <source>
        <dbReference type="Proteomes" id="UP000242875"/>
    </source>
</evidence>
<dbReference type="PROSITE" id="PS00117">
    <property type="entry name" value="GAL_P_UDP_TRANSF_I"/>
    <property type="match status" value="1"/>
</dbReference>
<dbReference type="InterPro" id="IPR005850">
    <property type="entry name" value="GalP_Utransf_C"/>
</dbReference>
<dbReference type="PROSITE" id="PS00191">
    <property type="entry name" value="CYTOCHROME_B5_1"/>
    <property type="match status" value="1"/>
</dbReference>
<dbReference type="GO" id="GO:0020037">
    <property type="term" value="F:heme binding"/>
    <property type="evidence" value="ECO:0007669"/>
    <property type="project" value="InterPro"/>
</dbReference>
<dbReference type="GO" id="GO:0005768">
    <property type="term" value="C:endosome"/>
    <property type="evidence" value="ECO:0007669"/>
    <property type="project" value="TreeGrafter"/>
</dbReference>
<dbReference type="CDD" id="cd16462">
    <property type="entry name" value="RING-H2_Pep3p-like"/>
    <property type="match status" value="1"/>
</dbReference>
<dbReference type="FunFam" id="3.10.120.10:FF:000002">
    <property type="entry name" value="Cytochrome b5 type B"/>
    <property type="match status" value="1"/>
</dbReference>
<evidence type="ECO:0000256" key="20">
    <source>
        <dbReference type="ARBA" id="ARBA00048655"/>
    </source>
</evidence>
<evidence type="ECO:0000256" key="15">
    <source>
        <dbReference type="ARBA" id="ARBA00023004"/>
    </source>
</evidence>
<comment type="cofactor">
    <cofactor evidence="2">
        <name>Zn(2+)</name>
        <dbReference type="ChEBI" id="CHEBI:29105"/>
    </cofactor>
</comment>
<dbReference type="Pfam" id="PF02744">
    <property type="entry name" value="GalP_UDP_tr_C"/>
    <property type="match status" value="1"/>
</dbReference>
<evidence type="ECO:0000256" key="16">
    <source>
        <dbReference type="ARBA" id="ARBA00023136"/>
    </source>
</evidence>
<keyword evidence="12" id="KW-0863">Zinc-finger</keyword>
<comment type="subcellular location">
    <subcellularLocation>
        <location evidence="19">Endomembrane system</location>
        <topology evidence="19">Peripheral membrane protein</topology>
        <orientation evidence="19">Cytoplasmic side</orientation>
    </subcellularLocation>
</comment>
<dbReference type="InterPro" id="IPR019779">
    <property type="entry name" value="GalP_UDPtransf1_His-AS"/>
</dbReference>
<dbReference type="InterPro" id="IPR005849">
    <property type="entry name" value="GalP_Utransf_N"/>
</dbReference>
<dbReference type="GO" id="GO:0006796">
    <property type="term" value="P:phosphate-containing compound metabolic process"/>
    <property type="evidence" value="ECO:0007669"/>
    <property type="project" value="UniProtKB-ARBA"/>
</dbReference>
<dbReference type="InterPro" id="IPR011009">
    <property type="entry name" value="Kinase-like_dom_sf"/>
</dbReference>
<proteinExistence type="inferred from homology"/>
<gene>
    <name evidence="26" type="ORF">BZG36_00188</name>
</gene>
<keyword evidence="18 22" id="KW-0119">Carbohydrate metabolism</keyword>
<dbReference type="GO" id="GO:0019637">
    <property type="term" value="P:organophosphate metabolic process"/>
    <property type="evidence" value="ECO:0007669"/>
    <property type="project" value="UniProtKB-ARBA"/>
</dbReference>
<evidence type="ECO:0000256" key="4">
    <source>
        <dbReference type="ARBA" id="ARBA00010454"/>
    </source>
</evidence>
<dbReference type="PANTHER" id="PTHR23323">
    <property type="entry name" value="VACUOLAR PROTEIN SORTING-ASSOCIATED PROTEIN"/>
    <property type="match status" value="1"/>
</dbReference>
<feature type="transmembrane region" description="Helical" evidence="24">
    <location>
        <begin position="1786"/>
        <end position="1803"/>
    </location>
</feature>
<comment type="similarity">
    <text evidence="5 22">Belongs to the galactose-1-phosphate uridylyltransferase type 1 family.</text>
</comment>
<dbReference type="GO" id="GO:0030674">
    <property type="term" value="F:protein-macromolecule adaptor activity"/>
    <property type="evidence" value="ECO:0007669"/>
    <property type="project" value="TreeGrafter"/>
</dbReference>
<keyword evidence="9 24" id="KW-0812">Transmembrane</keyword>
<feature type="coiled-coil region" evidence="23">
    <location>
        <begin position="535"/>
        <end position="562"/>
    </location>
</feature>
<keyword evidence="16 24" id="KW-0472">Membrane</keyword>
<feature type="coiled-coil region" evidence="23">
    <location>
        <begin position="840"/>
        <end position="874"/>
    </location>
</feature>
<accession>A0A261Y872</accession>
<dbReference type="PROSITE" id="PS50236">
    <property type="entry name" value="CHCR"/>
    <property type="match status" value="1"/>
</dbReference>
<evidence type="ECO:0000256" key="18">
    <source>
        <dbReference type="ARBA" id="ARBA00023277"/>
    </source>
</evidence>
<keyword evidence="13" id="KW-0862">Zinc</keyword>
<dbReference type="InterPro" id="IPR018506">
    <property type="entry name" value="Cyt_B5_heme-BS"/>
</dbReference>
<dbReference type="PANTHER" id="PTHR23323:SF26">
    <property type="entry name" value="VACUOLAR PROTEIN SORTING-ASSOCIATED PROTEIN 18 HOMOLOG"/>
    <property type="match status" value="1"/>
</dbReference>
<dbReference type="SMART" id="SM01117">
    <property type="entry name" value="Cyt-b5"/>
    <property type="match status" value="1"/>
</dbReference>
<evidence type="ECO:0000256" key="6">
    <source>
        <dbReference type="ARBA" id="ARBA00016340"/>
    </source>
</evidence>
<dbReference type="SUPFAM" id="SSF57850">
    <property type="entry name" value="RING/U-box"/>
    <property type="match status" value="1"/>
</dbReference>
<dbReference type="InterPro" id="IPR001199">
    <property type="entry name" value="Cyt_B5-like_heme/steroid-bd"/>
</dbReference>
<name>A0A261Y872_9FUNG</name>
<dbReference type="Proteomes" id="UP000242875">
    <property type="component" value="Unassembled WGS sequence"/>
</dbReference>
<dbReference type="EMBL" id="MVBO01000001">
    <property type="protein sequence ID" value="OZJ06836.1"/>
    <property type="molecule type" value="Genomic_DNA"/>
</dbReference>
<evidence type="ECO:0000256" key="19">
    <source>
        <dbReference type="ARBA" id="ARBA00029433"/>
    </source>
</evidence>
<dbReference type="Pfam" id="PF26148">
    <property type="entry name" value="VPS18_RING_C"/>
    <property type="match status" value="1"/>
</dbReference>
<dbReference type="GO" id="GO:0048284">
    <property type="term" value="P:organelle fusion"/>
    <property type="evidence" value="ECO:0007669"/>
    <property type="project" value="TreeGrafter"/>
</dbReference>
<organism evidence="26 27">
    <name type="scientific">Bifiguratus adelaidae</name>
    <dbReference type="NCBI Taxonomy" id="1938954"/>
    <lineage>
        <taxon>Eukaryota</taxon>
        <taxon>Fungi</taxon>
        <taxon>Fungi incertae sedis</taxon>
        <taxon>Mucoromycota</taxon>
        <taxon>Mucoromycotina</taxon>
        <taxon>Endogonomycetes</taxon>
        <taxon>Endogonales</taxon>
        <taxon>Endogonales incertae sedis</taxon>
        <taxon>Bifiguratus</taxon>
    </lineage>
</organism>
<dbReference type="InterPro" id="IPR058919">
    <property type="entry name" value="Pep3/Vps18_RING_C"/>
</dbReference>
<comment type="catalytic activity">
    <reaction evidence="20">
        <text>N(6)-D-ribulosyl-L-lysyl-[protein] + ATP = N(6)-(3-O-phospho-D-ribulosyl)-L-lysyl-[protein] + ADP + H(+)</text>
        <dbReference type="Rhea" id="RHEA:48432"/>
        <dbReference type="Rhea" id="RHEA-COMP:12103"/>
        <dbReference type="Rhea" id="RHEA-COMP:12104"/>
        <dbReference type="ChEBI" id="CHEBI:15378"/>
        <dbReference type="ChEBI" id="CHEBI:30616"/>
        <dbReference type="ChEBI" id="CHEBI:90418"/>
        <dbReference type="ChEBI" id="CHEBI:90420"/>
        <dbReference type="ChEBI" id="CHEBI:456216"/>
        <dbReference type="EC" id="2.7.1.172"/>
    </reaction>
    <physiologicalReaction direction="left-to-right" evidence="20">
        <dbReference type="Rhea" id="RHEA:48433"/>
    </physiologicalReaction>
</comment>
<dbReference type="GO" id="GO:0007033">
    <property type="term" value="P:vacuole organization"/>
    <property type="evidence" value="ECO:0007669"/>
    <property type="project" value="TreeGrafter"/>
</dbReference>
<keyword evidence="7" id="KW-0349">Heme</keyword>
<dbReference type="GO" id="GO:0006012">
    <property type="term" value="P:galactose metabolic process"/>
    <property type="evidence" value="ECO:0007669"/>
    <property type="project" value="UniProtKB-UniPathway"/>
</dbReference>
<dbReference type="GO" id="GO:0006904">
    <property type="term" value="P:vesicle docking involved in exocytosis"/>
    <property type="evidence" value="ECO:0007669"/>
    <property type="project" value="TreeGrafter"/>
</dbReference>
<comment type="similarity">
    <text evidence="4">Belongs to the VPS18 family.</text>
</comment>
<dbReference type="InterPro" id="IPR036400">
    <property type="entry name" value="Cyt_B5-like_heme/steroid_sf"/>
</dbReference>
<keyword evidence="11 22" id="KW-0479">Metal-binding</keyword>
<dbReference type="GO" id="GO:0102193">
    <property type="term" value="F:protein-ribulosamine 3-kinase activity"/>
    <property type="evidence" value="ECO:0007669"/>
    <property type="project" value="UniProtKB-EC"/>
</dbReference>
<evidence type="ECO:0000259" key="25">
    <source>
        <dbReference type="PROSITE" id="PS50255"/>
    </source>
</evidence>
<comment type="caution">
    <text evidence="26">The sequence shown here is derived from an EMBL/GenBank/DDBJ whole genome shotgun (WGS) entry which is preliminary data.</text>
</comment>
<evidence type="ECO:0000256" key="5">
    <source>
        <dbReference type="ARBA" id="ARBA00010951"/>
    </source>
</evidence>
<keyword evidence="14 24" id="KW-1133">Transmembrane helix</keyword>
<reference evidence="26 27" key="1">
    <citation type="journal article" date="2017" name="Mycologia">
        <title>Bifiguratus adelaidae, gen. et sp. nov., a new member of Mucoromycotina in endophytic and soil-dwelling habitats.</title>
        <authorList>
            <person name="Torres-Cruz T.J."/>
            <person name="Billingsley Tobias T.L."/>
            <person name="Almatruk M."/>
            <person name="Hesse C."/>
            <person name="Kuske C.R."/>
            <person name="Desiro A."/>
            <person name="Benucci G.M."/>
            <person name="Bonito G."/>
            <person name="Stajich J.E."/>
            <person name="Dunlap C."/>
            <person name="Arnold A.E."/>
            <person name="Porras-Alfaro A."/>
        </authorList>
    </citation>
    <scope>NUCLEOTIDE SEQUENCE [LARGE SCALE GENOMIC DNA]</scope>
    <source>
        <strain evidence="26 27">AZ0501</strain>
    </source>
</reference>
<dbReference type="Pfam" id="PF23556">
    <property type="entry name" value="TPR_Vps41"/>
    <property type="match status" value="1"/>
</dbReference>
<dbReference type="Pfam" id="PF05131">
    <property type="entry name" value="Pep3_Vps18"/>
    <property type="match status" value="1"/>
</dbReference>
<feature type="repeat" description="CHCR" evidence="21">
    <location>
        <begin position="646"/>
        <end position="803"/>
    </location>
</feature>
<feature type="domain" description="Cytochrome b5 heme-binding" evidence="25">
    <location>
        <begin position="1679"/>
        <end position="1755"/>
    </location>
</feature>
<evidence type="ECO:0000256" key="23">
    <source>
        <dbReference type="SAM" id="Coils"/>
    </source>
</evidence>
<dbReference type="GO" id="GO:0007032">
    <property type="term" value="P:endosome organization"/>
    <property type="evidence" value="ECO:0007669"/>
    <property type="project" value="TreeGrafter"/>
</dbReference>
<dbReference type="Pfam" id="PF03881">
    <property type="entry name" value="Fructosamin_kin"/>
    <property type="match status" value="1"/>
</dbReference>
<dbReference type="SUPFAM" id="SSF54197">
    <property type="entry name" value="HIT-like"/>
    <property type="match status" value="2"/>
</dbReference>
<comment type="catalytic activity">
    <reaction evidence="1 22">
        <text>alpha-D-galactose 1-phosphate + UDP-alpha-D-glucose = alpha-D-glucose 1-phosphate + UDP-alpha-D-galactose</text>
        <dbReference type="Rhea" id="RHEA:13989"/>
        <dbReference type="ChEBI" id="CHEBI:58336"/>
        <dbReference type="ChEBI" id="CHEBI:58601"/>
        <dbReference type="ChEBI" id="CHEBI:58885"/>
        <dbReference type="ChEBI" id="CHEBI:66914"/>
        <dbReference type="EC" id="2.7.7.12"/>
    </reaction>
</comment>
<protein>
    <recommendedName>
        <fullName evidence="6 22">Galactose-1-phosphate uridylyltransferase</fullName>
        <ecNumber evidence="22">2.7.7.12</ecNumber>
    </recommendedName>
</protein>
<evidence type="ECO:0000256" key="9">
    <source>
        <dbReference type="ARBA" id="ARBA00022692"/>
    </source>
</evidence>
<dbReference type="InterPro" id="IPR001937">
    <property type="entry name" value="GalP_UDPtransf1"/>
</dbReference>
<evidence type="ECO:0000256" key="14">
    <source>
        <dbReference type="ARBA" id="ARBA00022989"/>
    </source>
</evidence>
<dbReference type="UniPathway" id="UPA00214"/>
<evidence type="ECO:0000256" key="17">
    <source>
        <dbReference type="ARBA" id="ARBA00023144"/>
    </source>
</evidence>
<dbReference type="GO" id="GO:0030897">
    <property type="term" value="C:HOPS complex"/>
    <property type="evidence" value="ECO:0007669"/>
    <property type="project" value="TreeGrafter"/>
</dbReference>
<dbReference type="GO" id="GO:0008270">
    <property type="term" value="F:zinc ion binding"/>
    <property type="evidence" value="ECO:0007669"/>
    <property type="project" value="UniProtKB-KW"/>
</dbReference>
<keyword evidence="10 22" id="KW-0548">Nucleotidyltransferase</keyword>
<evidence type="ECO:0000256" key="11">
    <source>
        <dbReference type="ARBA" id="ARBA00022723"/>
    </source>
</evidence>
<dbReference type="GO" id="GO:1901135">
    <property type="term" value="P:carbohydrate derivative metabolic process"/>
    <property type="evidence" value="ECO:0007669"/>
    <property type="project" value="UniProtKB-ARBA"/>
</dbReference>
<dbReference type="NCBIfam" id="TIGR00209">
    <property type="entry name" value="galT_1"/>
    <property type="match status" value="1"/>
</dbReference>
<evidence type="ECO:0000256" key="13">
    <source>
        <dbReference type="ARBA" id="ARBA00022833"/>
    </source>
</evidence>
<dbReference type="Pfam" id="PF00173">
    <property type="entry name" value="Cyt-b5"/>
    <property type="match status" value="1"/>
</dbReference>
<keyword evidence="17 22" id="KW-0299">Galactose metabolism</keyword>
<dbReference type="SUPFAM" id="SSF56112">
    <property type="entry name" value="Protein kinase-like (PK-like)"/>
    <property type="match status" value="1"/>
</dbReference>
<evidence type="ECO:0000256" key="1">
    <source>
        <dbReference type="ARBA" id="ARBA00001107"/>
    </source>
</evidence>
<dbReference type="OrthoDB" id="1845386at2759"/>
<dbReference type="GO" id="GO:0008108">
    <property type="term" value="F:UDP-glucose:hexose-1-phosphate uridylyltransferase activity"/>
    <property type="evidence" value="ECO:0007669"/>
    <property type="project" value="UniProtKB-EC"/>
</dbReference>
<dbReference type="Gene3D" id="3.10.120.10">
    <property type="entry name" value="Cytochrome b5-like heme/steroid binding domain"/>
    <property type="match status" value="1"/>
</dbReference>
<dbReference type="PRINTS" id="PR00363">
    <property type="entry name" value="CYTOCHROMEB5"/>
</dbReference>
<evidence type="ECO:0000256" key="8">
    <source>
        <dbReference type="ARBA" id="ARBA00022679"/>
    </source>
</evidence>
<keyword evidence="27" id="KW-1185">Reference proteome</keyword>